<dbReference type="KEGG" id="nma:NMA0456"/>
<evidence type="ECO:0000256" key="1">
    <source>
        <dbReference type="SAM" id="Phobius"/>
    </source>
</evidence>
<evidence type="ECO:0000313" key="2">
    <source>
        <dbReference type="EMBL" id="CAM07740.1"/>
    </source>
</evidence>
<accession>A0A0U1RHD1</accession>
<dbReference type="Pfam" id="PF10097">
    <property type="entry name" value="DUF2335"/>
    <property type="match status" value="1"/>
</dbReference>
<dbReference type="Proteomes" id="UP000000626">
    <property type="component" value="Chromosome"/>
</dbReference>
<dbReference type="EMBL" id="AL157959">
    <property type="protein sequence ID" value="CAM07740.1"/>
    <property type="molecule type" value="Genomic_DNA"/>
</dbReference>
<proteinExistence type="predicted"/>
<dbReference type="AlphaFoldDB" id="A0A0U1RHD1"/>
<keyword evidence="1" id="KW-0472">Membrane</keyword>
<dbReference type="HOGENOM" id="CLU_124439_2_0_4"/>
<dbReference type="EnsemblBacteria" id="CAM07740">
    <property type="protein sequence ID" value="CAM07740"/>
    <property type="gene ID" value="NMA0456"/>
</dbReference>
<feature type="transmembrane region" description="Helical" evidence="1">
    <location>
        <begin position="92"/>
        <end position="110"/>
    </location>
</feature>
<organism evidence="2 3">
    <name type="scientific">Neisseria meningitidis serogroup A / serotype 4A (strain DSM 15465 / Z2491)</name>
    <dbReference type="NCBI Taxonomy" id="122587"/>
    <lineage>
        <taxon>Bacteria</taxon>
        <taxon>Pseudomonadati</taxon>
        <taxon>Pseudomonadota</taxon>
        <taxon>Betaproteobacteria</taxon>
        <taxon>Neisseriales</taxon>
        <taxon>Neisseriaceae</taxon>
        <taxon>Neisseria</taxon>
    </lineage>
</organism>
<sequence length="143" mass="15829">MTENAQDKARQAVETVVKSPELVEQILSDEYVQIMIARRFHSGPLPPPSDLAQYNDIISNGADRIMAMAEKEQAVRHETIRQDQTFNRRGQLYGFISVILILLFAVFLVWSGYPATAASLAGGTVFALACAFVIGRSRDQGKN</sequence>
<gene>
    <name evidence="2" type="ordered locus">NMA0456</name>
</gene>
<protein>
    <submittedName>
        <fullName evidence="2">Inner membrane protein</fullName>
    </submittedName>
</protein>
<keyword evidence="1" id="KW-1133">Transmembrane helix</keyword>
<dbReference type="GeneID" id="93386901"/>
<reference evidence="2 3" key="1">
    <citation type="journal article" date="2000" name="Nature">
        <title>Complete DNA sequence of a serogroup A strain of Neisseria meningitidis Z2491.</title>
        <authorList>
            <person name="Parkhill J."/>
            <person name="Achtman M."/>
            <person name="James K.D."/>
            <person name="Bentley S.D."/>
            <person name="Churcher C."/>
            <person name="Klee S.R."/>
            <person name="Morelli G."/>
            <person name="Basham D."/>
            <person name="Brown D."/>
            <person name="Chillingworth T."/>
            <person name="Davies R.M."/>
            <person name="Davis P."/>
            <person name="Devlin K."/>
            <person name="Feltwell T."/>
            <person name="Hamlin N."/>
            <person name="Holroyd S."/>
            <person name="Jagels K."/>
            <person name="Leather S."/>
            <person name="Moule S."/>
            <person name="Mungall K."/>
            <person name="Quail M.A."/>
            <person name="Rajandream M.A."/>
            <person name="Rutherford K.M."/>
            <person name="Simmonds M."/>
            <person name="Skelton J."/>
            <person name="Whitehead S."/>
            <person name="Spratt B.G."/>
            <person name="Barrell B.G."/>
        </authorList>
    </citation>
    <scope>NUCLEOTIDE SEQUENCE [LARGE SCALE GENOMIC DNA]</scope>
    <source>
        <strain evidence="3">DSM 15465 / Z2491</strain>
    </source>
</reference>
<evidence type="ECO:0000313" key="3">
    <source>
        <dbReference type="Proteomes" id="UP000000626"/>
    </source>
</evidence>
<name>A0A0U1RHD1_NEIMA</name>
<keyword evidence="1" id="KW-0812">Transmembrane</keyword>
<dbReference type="RefSeq" id="WP_002240088.1">
    <property type="nucleotide sequence ID" value="NC_003116.1"/>
</dbReference>
<dbReference type="InterPro" id="IPR019284">
    <property type="entry name" value="RP532"/>
</dbReference>
<feature type="transmembrane region" description="Helical" evidence="1">
    <location>
        <begin position="116"/>
        <end position="135"/>
    </location>
</feature>